<dbReference type="OrthoDB" id="5421165at2"/>
<evidence type="ECO:0000313" key="2">
    <source>
        <dbReference type="Proteomes" id="UP000002171"/>
    </source>
</evidence>
<dbReference type="AlphaFoldDB" id="A0A7U8C7E6"/>
<reference evidence="1 2" key="1">
    <citation type="submission" date="2006-02" db="EMBL/GenBank/DDBJ databases">
        <authorList>
            <person name="Pinhassi J."/>
            <person name="Pedros-Alio C."/>
            <person name="Ferriera S."/>
            <person name="Johnson J."/>
            <person name="Kravitz S."/>
            <person name="Halpern A."/>
            <person name="Remington K."/>
            <person name="Beeson K."/>
            <person name="Tran B."/>
            <person name="Rogers Y.-H."/>
            <person name="Friedman R."/>
            <person name="Venter J.C."/>
        </authorList>
    </citation>
    <scope>NUCLEOTIDE SEQUENCE [LARGE SCALE GENOMIC DNA]</scope>
    <source>
        <strain evidence="1 2">MED92</strain>
    </source>
</reference>
<proteinExistence type="predicted"/>
<dbReference type="RefSeq" id="WP_007019949.1">
    <property type="nucleotide sequence ID" value="NZ_CH724125.1"/>
</dbReference>
<comment type="caution">
    <text evidence="1">The sequence shown here is derived from an EMBL/GenBank/DDBJ whole genome shotgun (WGS) entry which is preliminary data.</text>
</comment>
<organism evidence="1 2">
    <name type="scientific">Neptuniibacter caesariensis</name>
    <dbReference type="NCBI Taxonomy" id="207954"/>
    <lineage>
        <taxon>Bacteria</taxon>
        <taxon>Pseudomonadati</taxon>
        <taxon>Pseudomonadota</taxon>
        <taxon>Gammaproteobacteria</taxon>
        <taxon>Oceanospirillales</taxon>
        <taxon>Oceanospirillaceae</taxon>
        <taxon>Neptuniibacter</taxon>
    </lineage>
</organism>
<sequence>MPTYDYRIEATGDVIEVKHTMALTPRNWEELCQLANLDPQDIPPESEVTKLLTTAGVVKSAALKNPEAPPCMSGGGCPSGGCGI</sequence>
<keyword evidence="2" id="KW-1185">Reference proteome</keyword>
<evidence type="ECO:0000313" key="1">
    <source>
        <dbReference type="EMBL" id="EAR61249.1"/>
    </source>
</evidence>
<gene>
    <name evidence="1" type="ORF">MED92_10999</name>
</gene>
<dbReference type="Proteomes" id="UP000002171">
    <property type="component" value="Unassembled WGS sequence"/>
</dbReference>
<evidence type="ECO:0008006" key="3">
    <source>
        <dbReference type="Google" id="ProtNLM"/>
    </source>
</evidence>
<protein>
    <recommendedName>
        <fullName evidence="3">Zinc ribbon domain-containing protein</fullName>
    </recommendedName>
</protein>
<dbReference type="EMBL" id="AAOW01000009">
    <property type="protein sequence ID" value="EAR61249.1"/>
    <property type="molecule type" value="Genomic_DNA"/>
</dbReference>
<name>A0A7U8C7E6_NEPCE</name>
<accession>A0A7U8C7E6</accession>